<dbReference type="PROSITE" id="PS50082">
    <property type="entry name" value="WD_REPEATS_2"/>
    <property type="match status" value="1"/>
</dbReference>
<evidence type="ECO:0000256" key="18">
    <source>
        <dbReference type="ARBA" id="ARBA00023328"/>
    </source>
</evidence>
<gene>
    <name evidence="24" type="ORF">GSTENG00019473001</name>
</gene>
<feature type="domain" description="Leucine-rich repeat and WD repeat-containing protein 1 WD" evidence="23">
    <location>
        <begin position="408"/>
        <end position="551"/>
    </location>
</feature>
<keyword evidence="11" id="KW-0235">DNA replication</keyword>
<dbReference type="InterPro" id="IPR036322">
    <property type="entry name" value="WD40_repeat_dom_sf"/>
</dbReference>
<keyword evidence="7" id="KW-0158">Chromosome</keyword>
<dbReference type="Gene3D" id="3.80.10.10">
    <property type="entry name" value="Ribonuclease Inhibitor"/>
    <property type="match status" value="1"/>
</dbReference>
<feature type="compositionally biased region" description="Polar residues" evidence="21">
    <location>
        <begin position="194"/>
        <end position="209"/>
    </location>
</feature>
<dbReference type="KEGG" id="tng:GSTEN00019473G001"/>
<evidence type="ECO:0000256" key="3">
    <source>
        <dbReference type="ARBA" id="ARBA00004574"/>
    </source>
</evidence>
<dbReference type="SUPFAM" id="SSF52058">
    <property type="entry name" value="L domain-like"/>
    <property type="match status" value="1"/>
</dbReference>
<dbReference type="Pfam" id="PF23211">
    <property type="entry name" value="LRR_LRWD1"/>
    <property type="match status" value="1"/>
</dbReference>
<keyword evidence="10" id="KW-0433">Leucine-rich repeat</keyword>
<evidence type="ECO:0000259" key="22">
    <source>
        <dbReference type="Pfam" id="PF23211"/>
    </source>
</evidence>
<organism evidence="24">
    <name type="scientific">Tetraodon nigroviridis</name>
    <name type="common">Spotted green pufferfish</name>
    <name type="synonym">Chelonodon nigroviridis</name>
    <dbReference type="NCBI Taxonomy" id="99883"/>
    <lineage>
        <taxon>Eukaryota</taxon>
        <taxon>Metazoa</taxon>
        <taxon>Chordata</taxon>
        <taxon>Craniata</taxon>
        <taxon>Vertebrata</taxon>
        <taxon>Euteleostomi</taxon>
        <taxon>Actinopterygii</taxon>
        <taxon>Neopterygii</taxon>
        <taxon>Teleostei</taxon>
        <taxon>Neoteleostei</taxon>
        <taxon>Acanthomorphata</taxon>
        <taxon>Eupercaria</taxon>
        <taxon>Tetraodontiformes</taxon>
        <taxon>Tetradontoidea</taxon>
        <taxon>Tetraodontidae</taxon>
        <taxon>Tetraodon</taxon>
    </lineage>
</organism>
<dbReference type="PANTHER" id="PTHR24370:SF10">
    <property type="entry name" value="LEUCINE-RICH REPEAT AND WD REPEAT-CONTAINING PROTEIN 1"/>
    <property type="match status" value="1"/>
</dbReference>
<evidence type="ECO:0000256" key="12">
    <source>
        <dbReference type="ARBA" id="ARBA00022737"/>
    </source>
</evidence>
<keyword evidence="8" id="KW-0963">Cytoplasm</keyword>
<evidence type="ECO:0000256" key="15">
    <source>
        <dbReference type="ARBA" id="ARBA00022895"/>
    </source>
</evidence>
<evidence type="ECO:0000256" key="19">
    <source>
        <dbReference type="ARBA" id="ARBA00033046"/>
    </source>
</evidence>
<sequence>MEKITEKLLLEKCTPKTNKLEQIKTLNLSGLKLKLQDLPVRLLSRLCSLERWDLSRNQLQELPRNLELPALRFLDLSDNQLEDIGSLESLQHLEELKMEDNLYITISDQYKLMVLLPRLMTFNGKNVSTTATHLRYVYTENLRTRIVAVWEKNFRLPDPATAEKMASLEENFVGVARQQVKFGPSSVGDFTKWRTVSTPSKRRQTSSLALSPRKKPKTVQEPAEDGCSRRLLRLRPQTPSQASEVRMSPRKAGRPPNTPTRQPRVAPPARQIKEDGAKLTPEVLPAVKNRKTQVRLQPVHVLQCHSKLDSCDDFSTQLWSCSFQPQQHSAGTAPFCRHGAAASITVRGCELGVFSGAVVATCGGDTLCLIDCESGMVMKKYKVAGEVCAAARQRLGGPVGLTLRLLLQEFFSLAWSSVLMSRGDQGPAQPCSILAAGGKRGVVKLIHPRNNLAYGEFRASRKSLSVLRFHERQGNLLFTGAYDNRLVMWDVGGVDSRYAFRVSQLLVMELSSTPLHICLPPASPAASPLLCGSDDGLFYFNAQLSSSSTRRLVLLLVALTEGGLTRSTPSRSLEMEITFPVYEKEDEDHDFHTIDGLSVLSDDVIASKNFLHDCIYLWSWRRTVAQRPHQKKRLVSAVLLAELQWTNTDVPYLSLSTCPGEFCLTNHRTQEVRVDARHIRVSITWILQKLKLPTVLVVLCVCVCVCVCVRVCDQRRPTSSVVMTKEGCGLTT</sequence>
<feature type="domain" description="Leucine-rich repeat and WD repeat-containing protein 1 WD" evidence="23">
    <location>
        <begin position="292"/>
        <end position="387"/>
    </location>
</feature>
<evidence type="ECO:0000256" key="5">
    <source>
        <dbReference type="ARBA" id="ARBA00007545"/>
    </source>
</evidence>
<protein>
    <recommendedName>
        <fullName evidence="6">Leucine-rich repeat and WD repeat-containing protein 1</fullName>
    </recommendedName>
    <alternativeName>
        <fullName evidence="19">Origin recognition complex-associated protein</fullName>
    </alternativeName>
</protein>
<dbReference type="PROSITE" id="PS51450">
    <property type="entry name" value="LRR"/>
    <property type="match status" value="1"/>
</dbReference>
<evidence type="ECO:0000256" key="4">
    <source>
        <dbReference type="ARBA" id="ARBA00004629"/>
    </source>
</evidence>
<evidence type="ECO:0000256" key="7">
    <source>
        <dbReference type="ARBA" id="ARBA00022454"/>
    </source>
</evidence>
<comment type="subcellular location">
    <subcellularLocation>
        <location evidence="4">Chromosome</location>
        <location evidence="4">Centromere</location>
        <location evidence="4">Kinetochore</location>
    </subcellularLocation>
    <subcellularLocation>
        <location evidence="3">Chromosome</location>
        <location evidence="3">Telomere</location>
    </subcellularLocation>
    <subcellularLocation>
        <location evidence="2">Cytoplasm</location>
        <location evidence="2">Cytoskeleton</location>
        <location evidence="2">Microtubule organizing center</location>
        <location evidence="2">Centrosome</location>
    </subcellularLocation>
    <subcellularLocation>
        <location evidence="1">Nucleus</location>
    </subcellularLocation>
</comment>
<feature type="domain" description="Leucine-rich repeat and WD repeat-containing protein 1 LRR" evidence="22">
    <location>
        <begin position="7"/>
        <end position="195"/>
    </location>
</feature>
<reference evidence="24" key="2">
    <citation type="submission" date="2004-02" db="EMBL/GenBank/DDBJ databases">
        <authorList>
            <consortium name="Genoscope"/>
            <consortium name="Whitehead Institute Centre for Genome Research"/>
        </authorList>
    </citation>
    <scope>NUCLEOTIDE SEQUENCE</scope>
</reference>
<reference evidence="24" key="1">
    <citation type="journal article" date="2004" name="Nature">
        <title>Genome duplication in the teleost fish Tetraodon nigroviridis reveals the early vertebrate proto-karyotype.</title>
        <authorList>
            <person name="Jaillon O."/>
            <person name="Aury J.-M."/>
            <person name="Brunet F."/>
            <person name="Petit J.-L."/>
            <person name="Stange-Thomann N."/>
            <person name="Mauceli E."/>
            <person name="Bouneau L."/>
            <person name="Fischer C."/>
            <person name="Ozouf-Costaz C."/>
            <person name="Bernot A."/>
            <person name="Nicaud S."/>
            <person name="Jaffe D."/>
            <person name="Fisher S."/>
            <person name="Lutfalla G."/>
            <person name="Dossat C."/>
            <person name="Segurens B."/>
            <person name="Dasilva C."/>
            <person name="Salanoubat M."/>
            <person name="Levy M."/>
            <person name="Boudet N."/>
            <person name="Castellano S."/>
            <person name="Anthouard V."/>
            <person name="Jubin C."/>
            <person name="Castelli V."/>
            <person name="Katinka M."/>
            <person name="Vacherie B."/>
            <person name="Biemont C."/>
            <person name="Skalli Z."/>
            <person name="Cattolico L."/>
            <person name="Poulain J."/>
            <person name="De Berardinis V."/>
            <person name="Cruaud C."/>
            <person name="Duprat S."/>
            <person name="Brottier P."/>
            <person name="Coutanceau J.-P."/>
            <person name="Gouzy J."/>
            <person name="Parra G."/>
            <person name="Lardier G."/>
            <person name="Chapple C."/>
            <person name="McKernan K.J."/>
            <person name="McEwan P."/>
            <person name="Bosak S."/>
            <person name="Kellis M."/>
            <person name="Volff J.-N."/>
            <person name="Guigo R."/>
            <person name="Zody M.C."/>
            <person name="Mesirov J."/>
            <person name="Lindblad-Toh K."/>
            <person name="Birren B."/>
            <person name="Nusbaum C."/>
            <person name="Kahn D."/>
            <person name="Robinson-Rechavi M."/>
            <person name="Laudet V."/>
            <person name="Schachter V."/>
            <person name="Quetier F."/>
            <person name="Saurin W."/>
            <person name="Scarpelli C."/>
            <person name="Wincker P."/>
            <person name="Lander E.S."/>
            <person name="Weissenbach J."/>
            <person name="Roest Crollius H."/>
        </authorList>
    </citation>
    <scope>NUCLEOTIDE SEQUENCE [LARGE SCALE GENOMIC DNA]</scope>
</reference>
<dbReference type="InterPro" id="IPR001680">
    <property type="entry name" value="WD40_rpt"/>
</dbReference>
<dbReference type="Gene3D" id="2.130.10.10">
    <property type="entry name" value="YVTN repeat-like/Quinoprotein amine dehydrogenase"/>
    <property type="match status" value="1"/>
</dbReference>
<evidence type="ECO:0000259" key="23">
    <source>
        <dbReference type="Pfam" id="PF23215"/>
    </source>
</evidence>
<keyword evidence="15" id="KW-0779">Telomere</keyword>
<dbReference type="GO" id="GO:0000776">
    <property type="term" value="C:kinetochore"/>
    <property type="evidence" value="ECO:0007669"/>
    <property type="project" value="UniProtKB-KW"/>
</dbReference>
<comment type="caution">
    <text evidence="24">The sequence shown here is derived from an EMBL/GenBank/DDBJ whole genome shotgun (WGS) entry which is preliminary data.</text>
</comment>
<dbReference type="GO" id="GO:0005813">
    <property type="term" value="C:centrosome"/>
    <property type="evidence" value="ECO:0007669"/>
    <property type="project" value="UniProtKB-SubCell"/>
</dbReference>
<evidence type="ECO:0000256" key="13">
    <source>
        <dbReference type="ARBA" id="ARBA00022838"/>
    </source>
</evidence>
<dbReference type="GO" id="GO:0003682">
    <property type="term" value="F:chromatin binding"/>
    <property type="evidence" value="ECO:0007669"/>
    <property type="project" value="TreeGrafter"/>
</dbReference>
<dbReference type="SUPFAM" id="SSF50978">
    <property type="entry name" value="WD40 repeat-like"/>
    <property type="match status" value="1"/>
</dbReference>
<evidence type="ECO:0000313" key="24">
    <source>
        <dbReference type="EMBL" id="CAG00902.1"/>
    </source>
</evidence>
<feature type="domain" description="Leucine-rich repeat and WD repeat-containing protein 1 WD" evidence="23">
    <location>
        <begin position="586"/>
        <end position="661"/>
    </location>
</feature>
<name>Q4SEN0_TETNG</name>
<comment type="similarity">
    <text evidence="5">Belongs to the LRWD1 family.</text>
</comment>
<evidence type="ECO:0000256" key="16">
    <source>
        <dbReference type="ARBA" id="ARBA00023212"/>
    </source>
</evidence>
<keyword evidence="14" id="KW-0156">Chromatin regulator</keyword>
<dbReference type="OrthoDB" id="7318948at2759"/>
<evidence type="ECO:0000256" key="20">
    <source>
        <dbReference type="PROSITE-ProRule" id="PRU00221"/>
    </source>
</evidence>
<dbReference type="InterPro" id="IPR001611">
    <property type="entry name" value="Leu-rich_rpt"/>
</dbReference>
<dbReference type="PROSITE" id="PS00678">
    <property type="entry name" value="WD_REPEATS_1"/>
    <property type="match status" value="1"/>
</dbReference>
<evidence type="ECO:0000256" key="17">
    <source>
        <dbReference type="ARBA" id="ARBA00023242"/>
    </source>
</evidence>
<accession>Q4SEN0</accession>
<dbReference type="GO" id="GO:0071169">
    <property type="term" value="P:establishment of protein localization to chromatin"/>
    <property type="evidence" value="ECO:0007669"/>
    <property type="project" value="TreeGrafter"/>
</dbReference>
<dbReference type="InterPro" id="IPR056363">
    <property type="entry name" value="LRR_LRWD1_dom"/>
</dbReference>
<dbReference type="GO" id="GO:0006260">
    <property type="term" value="P:DNA replication"/>
    <property type="evidence" value="ECO:0007669"/>
    <property type="project" value="UniProtKB-KW"/>
</dbReference>
<dbReference type="GO" id="GO:0005664">
    <property type="term" value="C:nuclear origin of replication recognition complex"/>
    <property type="evidence" value="ECO:0007669"/>
    <property type="project" value="TreeGrafter"/>
</dbReference>
<keyword evidence="9 20" id="KW-0853">WD repeat</keyword>
<dbReference type="GO" id="GO:0000781">
    <property type="term" value="C:chromosome, telomeric region"/>
    <property type="evidence" value="ECO:0007669"/>
    <property type="project" value="UniProtKB-SubCell"/>
</dbReference>
<dbReference type="InterPro" id="IPR015943">
    <property type="entry name" value="WD40/YVTN_repeat-like_dom_sf"/>
</dbReference>
<keyword evidence="18" id="KW-0137">Centromere</keyword>
<dbReference type="InterPro" id="IPR052489">
    <property type="entry name" value="LRWD1"/>
</dbReference>
<keyword evidence="16" id="KW-0206">Cytoskeleton</keyword>
<dbReference type="Pfam" id="PF23215">
    <property type="entry name" value="WD_LRWD1"/>
    <property type="match status" value="3"/>
</dbReference>
<evidence type="ECO:0000256" key="2">
    <source>
        <dbReference type="ARBA" id="ARBA00004300"/>
    </source>
</evidence>
<dbReference type="PANTHER" id="PTHR24370">
    <property type="entry name" value="OPTICIN"/>
    <property type="match status" value="1"/>
</dbReference>
<dbReference type="InterPro" id="IPR056160">
    <property type="entry name" value="WD_LRWD1"/>
</dbReference>
<evidence type="ECO:0000256" key="21">
    <source>
        <dbReference type="SAM" id="MobiDB-lite"/>
    </source>
</evidence>
<evidence type="ECO:0000256" key="9">
    <source>
        <dbReference type="ARBA" id="ARBA00022574"/>
    </source>
</evidence>
<feature type="region of interest" description="Disordered" evidence="21">
    <location>
        <begin position="191"/>
        <end position="269"/>
    </location>
</feature>
<dbReference type="EMBL" id="CAAE01014615">
    <property type="protein sequence ID" value="CAG00902.1"/>
    <property type="molecule type" value="Genomic_DNA"/>
</dbReference>
<dbReference type="InterPro" id="IPR032675">
    <property type="entry name" value="LRR_dom_sf"/>
</dbReference>
<evidence type="ECO:0000256" key="10">
    <source>
        <dbReference type="ARBA" id="ARBA00022614"/>
    </source>
</evidence>
<evidence type="ECO:0000256" key="8">
    <source>
        <dbReference type="ARBA" id="ARBA00022490"/>
    </source>
</evidence>
<dbReference type="AlphaFoldDB" id="Q4SEN0"/>
<evidence type="ECO:0000256" key="14">
    <source>
        <dbReference type="ARBA" id="ARBA00022853"/>
    </source>
</evidence>
<dbReference type="GO" id="GO:0006325">
    <property type="term" value="P:chromatin organization"/>
    <property type="evidence" value="ECO:0007669"/>
    <property type="project" value="UniProtKB-KW"/>
</dbReference>
<keyword evidence="13" id="KW-0995">Kinetochore</keyword>
<proteinExistence type="inferred from homology"/>
<keyword evidence="12" id="KW-0677">Repeat</keyword>
<evidence type="ECO:0000256" key="1">
    <source>
        <dbReference type="ARBA" id="ARBA00004123"/>
    </source>
</evidence>
<keyword evidence="17" id="KW-0539">Nucleus</keyword>
<feature type="repeat" description="WD" evidence="20">
    <location>
        <begin position="457"/>
        <end position="491"/>
    </location>
</feature>
<evidence type="ECO:0000256" key="11">
    <source>
        <dbReference type="ARBA" id="ARBA00022705"/>
    </source>
</evidence>
<evidence type="ECO:0000256" key="6">
    <source>
        <dbReference type="ARBA" id="ARBA00015536"/>
    </source>
</evidence>
<dbReference type="InterPro" id="IPR019775">
    <property type="entry name" value="WD40_repeat_CS"/>
</dbReference>